<evidence type="ECO:0000313" key="6">
    <source>
        <dbReference type="EMBL" id="KHJ32468.1"/>
    </source>
</evidence>
<dbReference type="Pfam" id="PF23271">
    <property type="entry name" value="HEAT_GCN1"/>
    <property type="match status" value="1"/>
</dbReference>
<dbReference type="Pfam" id="PF25801">
    <property type="entry name" value="HEAT_GCN1_C_2"/>
    <property type="match status" value="1"/>
</dbReference>
<feature type="repeat" description="HEAT" evidence="4">
    <location>
        <begin position="1520"/>
        <end position="1558"/>
    </location>
</feature>
<evidence type="ECO:0000256" key="3">
    <source>
        <dbReference type="ARBA" id="ARBA00072275"/>
    </source>
</evidence>
<dbReference type="InterPro" id="IPR016024">
    <property type="entry name" value="ARM-type_fold"/>
</dbReference>
<dbReference type="GO" id="GO:0170011">
    <property type="term" value="F:stalled ribosome sensor activity"/>
    <property type="evidence" value="ECO:0007669"/>
    <property type="project" value="EnsemblFungi"/>
</dbReference>
<gene>
    <name evidence="6" type="ORF">EV44_g1029</name>
</gene>
<feature type="repeat" description="HEAT" evidence="4">
    <location>
        <begin position="1979"/>
        <end position="2016"/>
    </location>
</feature>
<dbReference type="InterPro" id="IPR022716">
    <property type="entry name" value="Gcn1_N"/>
</dbReference>
<dbReference type="GO" id="GO:0043008">
    <property type="term" value="F:ATP-dependent protein binding"/>
    <property type="evidence" value="ECO:0007669"/>
    <property type="project" value="EnsemblFungi"/>
</dbReference>
<accession>A0A0B1P2E5</accession>
<protein>
    <recommendedName>
        <fullName evidence="3">eIF-2-alpha kinase activator GCN1</fullName>
    </recommendedName>
</protein>
<evidence type="ECO:0000313" key="7">
    <source>
        <dbReference type="Proteomes" id="UP000030854"/>
    </source>
</evidence>
<dbReference type="STRING" id="52586.A0A0B1P2E5"/>
<evidence type="ECO:0000256" key="1">
    <source>
        <dbReference type="ARBA" id="ARBA00007366"/>
    </source>
</evidence>
<dbReference type="Pfam" id="PF24987">
    <property type="entry name" value="HEAT_EF3_N"/>
    <property type="match status" value="1"/>
</dbReference>
<dbReference type="OMA" id="KYATQRG"/>
<dbReference type="PANTHER" id="PTHR23346:SF7">
    <property type="entry name" value="STALLED RIBOSOME SENSOR GCN1"/>
    <property type="match status" value="1"/>
</dbReference>
<comment type="caution">
    <text evidence="6">The sequence shown here is derived from an EMBL/GenBank/DDBJ whole genome shotgun (WGS) entry which is preliminary data.</text>
</comment>
<dbReference type="InterPro" id="IPR034085">
    <property type="entry name" value="TOG"/>
</dbReference>
<organism evidence="6 7">
    <name type="scientific">Uncinula necator</name>
    <name type="common">Grape powdery mildew</name>
    <dbReference type="NCBI Taxonomy" id="52586"/>
    <lineage>
        <taxon>Eukaryota</taxon>
        <taxon>Fungi</taxon>
        <taxon>Dikarya</taxon>
        <taxon>Ascomycota</taxon>
        <taxon>Pezizomycotina</taxon>
        <taxon>Leotiomycetes</taxon>
        <taxon>Erysiphales</taxon>
        <taxon>Erysiphaceae</taxon>
        <taxon>Erysiphe</taxon>
    </lineage>
</organism>
<keyword evidence="6" id="KW-0687">Ribonucleoprotein</keyword>
<dbReference type="PROSITE" id="PS50077">
    <property type="entry name" value="HEAT_REPEAT"/>
    <property type="match status" value="2"/>
</dbReference>
<dbReference type="GO" id="GO:0031369">
    <property type="term" value="F:translation initiation factor binding"/>
    <property type="evidence" value="ECO:0007669"/>
    <property type="project" value="EnsemblFungi"/>
</dbReference>
<sequence length="2671" mass="297422">MAEGVVIGLGNRDFKESSLFLSSIKLRLEGLHTLEDCLSKNEVKNEFVPSILKLLFKTYPSYHDQRSRKTVLRCIRWIFKFTTDPDVLVDFVRMISSESLKHGIAPINAFILVEWSCVILEQLISTKYWSCWGLLLIEAISNALQLCIERLRRPNLKNRVLHITRRTLRRIFSSDSEGRILGEIVKNLCSKSLEPKLKNAVSLGLIAGVCAEDLNTKKMLGSLKCKYYDFYIREIFGSRVEVPSYISISLEDFFSKYVLDKDIDDILAPALERALLRAPEIILNDLSTSFIRSLPPFIDLSNILLKHLLNPLLSNAKSINPTTRDGALSTFQAAILKCHDIEIKKVIFEKILDPLQSGKTLPVDQRAKFAEMLASISVSKDKISWTCRKLAVVADKETSETVLVPETHTLLHFLLQGVFNGEKIDKDVISAIINGISDKKPFIKKTWILFLGNFYMSMEEDVLISPKIDNLTLSVLPQILLTFRNVITSPIAAVQSGLITSAYVFATIAHSKLIHSANTKVEHEIIQAQVKDHVLMMEPKPSFVLNPRVYGKLTNDIDFLWFMRTLMNFSQYVITMEIDSNVTIAWSQAIIFLICSSAIKFEIQKEAISNLRKLYQQEPIRISQIFNAGLWQWHRDLELQEKDSAALIAKTKNKRLYRIVYSICPSSTEDPGINEMIRENQMITMLVLCRPEIIPNVNWIDLCIRANVDPGELARSSSEALLGEILRYSSFDEKSMFKPFESVNRASFNAAADLAFVAPQEMIPKIMNLIERDLDPKQLSYVGPIEAAIFNTEDGNAFIDVLASKTNIPDLNKKTKDYDTIKWEIDLRDQLAKKKGENRKLSSDENAKVMAQIKKEDEIRQKLRYVTTKIGRGAGIICSLINGPPNDASLWMRPAIKCLLEIIDSNASLIIGDITSNAYISCSQKLPTRLGAIRPFIGIATLRAMNFQSLPEEYLQEQLGTIISRVLYRLRFSGEQMLFDVVSLSYIVPLIVLVLQNGGYGSKEDADAQLVLALEFLSLHTEACSDAHAPREIILTVLITSMQIYNHHYKIVKDCLSNLCRCIAPNITNSEIAILLRGIIVPQKSVRTSILQSINAEIDLSEIEFSDEVLLACHDEEEENALLGREIWEESNFRLTDATPFRLLRFLEETDLKLRRAAAKSIAEAVKNHPGTFLQVLEKLKSSYQILAKPCLPQLNEYGIPIKTEITDPWQARHGIALAFKELASLFRDSLLDSFLRFLIEAGPLGDKNLQVRKEMINASVMIITIHGKVEVEGLMKTLEETLEKSNQNSELGDRVNEAVVIIYGALTQHLNNGDKRVPLVVNRLLATLSTPSEAVQYAVAECLSPLVRVSVDNVKDYVQNVLDRLFNSKDYAGRRGAAYGLAGMVHGSGIYALREYRILSSLKAGTENKKKSAHREGAFLAYELLSTILHGAFEPYVIELVPQLLTGFGDVNPDVRESCLAAAKACFARLSSFGVKQILPTLLNGLEDSQWRSKRGACDLLGAMAYLNSKQLAQNLPEIIPPLTCVLNDSHKEVRLAANRSLKRFGEAIVNPEIKSLVDVLLKALCDPTKYTDYALDSLIKVSFVHYLDAPSLALVVRILERGLGDRSATKRKASQVIGGLAHLTERKDLISHLPILVSGLKIATVDPVPTTRATASKALGSLIEKLGEDALPDLIPSLMQTLKSDTGAGDRLGSAQALSEVLAGLGTSRLEDTLPTILQNAVSSKSEVREGFISLFIFLPVCFGNSFANYLSRIIPIILQGLADELESIRETSLRAGRLLVKNFSTRSVELLLPELERGLTDNNYRIRLSSTELIGDLLFNLTGIKAEPEHDEEDSYKCGAASVTLLEILGEERRNKVLSAIYICRCDTSGLVRTTAMGVWKALVPTPKTLKELIPTLTRMIIDRLGSSPEQKEIAGNTLSELVRKAGDGLLPNLLPVLEEGLKSNDANSKQGICIALRELIGSASIEALDDHQNTLITVVRKALIDSDKNVRETAAEAFDSLQQLLGKRAVDQVLPYLLNLLRSDVEAENALSALLTLLTETTRSSIILPSLIPSLISSPISSFNARAIASLATVAGSAMTRKLQAIMNALMDNIICCKDTELEIELDASFLTVIMSVDEFDGLNTSMSVLMALVKHQDHRKRAKTARYLAKFFEETTLDYSRFNQDIIRTLLILFDDRDTDVSKTAWMALNEFTKRLKKEEMETLVLSTRKVLQQVGVAGANLPGFSVPRGINAILPIFLHGLMNGNLEQRIQSALAISDIVNKTSEDFLKPFVSQITGPLIRVVSERSIDLKSAALFTLNNLLGKIPTLLKPFMPQLQRTFTKCLADTSSEILRKRAALALGTLITLIPRVDPLIAELCTGAKTSDLGVRIAIMKALYEVVNKAGTKINDTSIASISNIIKSEIEDNDLSLAIINAKLLAAFSKVITLKDATDLIRNHILKTNLNLSSVLAINALLLESPSLLIENNIANELPSIICKGMMCEDDIISDNYVLASGKYLLSDVRSSDFETLKLIFETLANLLRPGNSADKRRLSLVVIRTVCRHHRNIIRPHLPLLAVPVFTGARDSMIPVKLAAEAAFMVLFDVINEESRAFDKFLDLQEIPANQKKTMQDYFKRVTLRLAKTEKERKEADGGFNVLGLSNDEVDDEKEIWSIGKVELDETCFDE</sequence>
<dbReference type="Gene3D" id="1.25.10.10">
    <property type="entry name" value="Leucine-rich Repeat Variant"/>
    <property type="match status" value="5"/>
</dbReference>
<dbReference type="Pfam" id="PF24916">
    <property type="entry name" value="HEAT_GCN1_fung"/>
    <property type="match status" value="1"/>
</dbReference>
<dbReference type="GO" id="GO:0019901">
    <property type="term" value="F:protein kinase binding"/>
    <property type="evidence" value="ECO:0007669"/>
    <property type="project" value="EnsemblFungi"/>
</dbReference>
<name>A0A0B1P2E5_UNCNE</name>
<dbReference type="SUPFAM" id="SSF48371">
    <property type="entry name" value="ARM repeat"/>
    <property type="match status" value="4"/>
</dbReference>
<dbReference type="GO" id="GO:1990611">
    <property type="term" value="P:regulation of cytoplasmic translational initiation in response to stress"/>
    <property type="evidence" value="ECO:0007669"/>
    <property type="project" value="EnsemblFungi"/>
</dbReference>
<dbReference type="PANTHER" id="PTHR23346">
    <property type="entry name" value="TRANSLATIONAL ACTIVATOR GCN1-RELATED"/>
    <property type="match status" value="1"/>
</dbReference>
<dbReference type="FunFam" id="1.25.10.10:FF:000090">
    <property type="entry name" value="eIF-2-alpha kinase activator GCN1"/>
    <property type="match status" value="1"/>
</dbReference>
<keyword evidence="6" id="KW-0689">Ribosomal protein</keyword>
<dbReference type="InterPro" id="IPR011989">
    <property type="entry name" value="ARM-like"/>
</dbReference>
<dbReference type="InterPro" id="IPR056809">
    <property type="entry name" value="HEAT_GCN1_fung"/>
</dbReference>
<dbReference type="InterPro" id="IPR056810">
    <property type="entry name" value="GNC1-like_N"/>
</dbReference>
<dbReference type="InterPro" id="IPR057546">
    <property type="entry name" value="HEAT_GCN1"/>
</dbReference>
<dbReference type="HOGENOM" id="CLU_000504_1_1_1"/>
<dbReference type="EMBL" id="JNVN01002060">
    <property type="protein sequence ID" value="KHJ32468.1"/>
    <property type="molecule type" value="Genomic_DNA"/>
</dbReference>
<dbReference type="Pfam" id="PF24984">
    <property type="entry name" value="HEAT_EF3_GNC1"/>
    <property type="match status" value="1"/>
</dbReference>
<dbReference type="GO" id="GO:0006448">
    <property type="term" value="P:regulation of translational elongation"/>
    <property type="evidence" value="ECO:0007669"/>
    <property type="project" value="EnsemblFungi"/>
</dbReference>
<dbReference type="GO" id="GO:0043539">
    <property type="term" value="F:protein serine/threonine kinase activator activity"/>
    <property type="evidence" value="ECO:0007669"/>
    <property type="project" value="EnsemblFungi"/>
</dbReference>
<evidence type="ECO:0000256" key="2">
    <source>
        <dbReference type="ARBA" id="ARBA00022737"/>
    </source>
</evidence>
<proteinExistence type="inferred from homology"/>
<dbReference type="GO" id="GO:1904689">
    <property type="term" value="P:negative regulation of cytoplasmic translational initiation"/>
    <property type="evidence" value="ECO:0007669"/>
    <property type="project" value="EnsemblFungi"/>
</dbReference>
<comment type="similarity">
    <text evidence="1">Belongs to the GCN1 family.</text>
</comment>
<dbReference type="Proteomes" id="UP000030854">
    <property type="component" value="Unassembled WGS sequence"/>
</dbReference>
<evidence type="ECO:0000259" key="5">
    <source>
        <dbReference type="SMART" id="SM01349"/>
    </source>
</evidence>
<dbReference type="Pfam" id="PF24993">
    <property type="entry name" value="GNC1_N"/>
    <property type="match status" value="1"/>
</dbReference>
<dbReference type="GO" id="GO:0140469">
    <property type="term" value="P:GCN2-mediated signaling"/>
    <property type="evidence" value="ECO:0007669"/>
    <property type="project" value="EnsemblFungi"/>
</dbReference>
<keyword evidence="2" id="KW-0677">Repeat</keyword>
<evidence type="ECO:0000256" key="4">
    <source>
        <dbReference type="PROSITE-ProRule" id="PRU00103"/>
    </source>
</evidence>
<dbReference type="GO" id="GO:0031571">
    <property type="term" value="P:mitotic G1 DNA damage checkpoint signaling"/>
    <property type="evidence" value="ECO:0007669"/>
    <property type="project" value="EnsemblFungi"/>
</dbReference>
<dbReference type="GO" id="GO:0043022">
    <property type="term" value="F:ribosome binding"/>
    <property type="evidence" value="ECO:0007669"/>
    <property type="project" value="EnsemblFungi"/>
</dbReference>
<dbReference type="SMART" id="SM01349">
    <property type="entry name" value="TOG"/>
    <property type="match status" value="1"/>
</dbReference>
<dbReference type="InterPro" id="IPR021133">
    <property type="entry name" value="HEAT_type_2"/>
</dbReference>
<feature type="domain" description="TOG" evidence="5">
    <location>
        <begin position="1345"/>
        <end position="1579"/>
    </location>
</feature>
<dbReference type="Pfam" id="PF12074">
    <property type="entry name" value="Gcn1_N"/>
    <property type="match status" value="1"/>
</dbReference>
<dbReference type="GO" id="GO:0022626">
    <property type="term" value="C:cytosolic ribosome"/>
    <property type="evidence" value="ECO:0007669"/>
    <property type="project" value="EnsemblFungi"/>
</dbReference>
<dbReference type="GO" id="GO:0034198">
    <property type="term" value="P:cellular response to amino acid starvation"/>
    <property type="evidence" value="ECO:0007669"/>
    <property type="project" value="EnsemblFungi"/>
</dbReference>
<dbReference type="GO" id="GO:0072344">
    <property type="term" value="P:rescue of stalled ribosome"/>
    <property type="evidence" value="ECO:0007669"/>
    <property type="project" value="EnsemblFungi"/>
</dbReference>
<keyword evidence="7" id="KW-1185">Reference proteome</keyword>
<dbReference type="GO" id="GO:0071264">
    <property type="term" value="P:positive regulation of translational initiation in response to starvation"/>
    <property type="evidence" value="ECO:0007669"/>
    <property type="project" value="EnsemblFungi"/>
</dbReference>
<reference evidence="6 7" key="1">
    <citation type="journal article" date="2014" name="BMC Genomics">
        <title>Adaptive genomic structural variation in the grape powdery mildew pathogen, Erysiphe necator.</title>
        <authorList>
            <person name="Jones L."/>
            <person name="Riaz S."/>
            <person name="Morales-Cruz A."/>
            <person name="Amrine K.C."/>
            <person name="McGuire B."/>
            <person name="Gubler W.D."/>
            <person name="Walker M.A."/>
            <person name="Cantu D."/>
        </authorList>
    </citation>
    <scope>NUCLEOTIDE SEQUENCE [LARGE SCALE GENOMIC DNA]</scope>
    <source>
        <strain evidence="7">c</strain>
    </source>
</reference>